<sequence length="146" mass="16367">MIVTAVLTTGIVRVASGLEQSQQLIDEVLRTNHAKWETTMFVGDAEFRSTKEGPQPDHQLRISVIPSAGLAALNYMDHDDPEMVIANSYNPARPLPEVSLLFNGETGAVFPRTASIPIADARTAMIEWIQTRKRPKCIQWRPYDNY</sequence>
<dbReference type="RefSeq" id="WP_319985908.1">
    <property type="nucleotide sequence ID" value="NZ_JAXAVV010000010.1"/>
</dbReference>
<reference evidence="1 2" key="1">
    <citation type="submission" date="2023-11" db="EMBL/GenBank/DDBJ databases">
        <title>Lentzea sokolovensis, sp. nov., Lentzea kristufkii, sp. nov., and Lentzea miocenensis, sp. nov., rare actinobacteria from Sokolov Coal Basin, Miocene lacustrine sediment, Czech Republic.</title>
        <authorList>
            <person name="Lara A."/>
            <person name="Kotroba L."/>
            <person name="Nouioui I."/>
            <person name="Neumann-Schaal M."/>
            <person name="Mast Y."/>
            <person name="Chronakova A."/>
        </authorList>
    </citation>
    <scope>NUCLEOTIDE SEQUENCE [LARGE SCALE GENOMIC DNA]</scope>
    <source>
        <strain evidence="1 2">BCCO 10_0798</strain>
    </source>
</reference>
<dbReference type="EMBL" id="JAXAVV010000010">
    <property type="protein sequence ID" value="MDX8052011.1"/>
    <property type="molecule type" value="Genomic_DNA"/>
</dbReference>
<protein>
    <submittedName>
        <fullName evidence="1">Imm1 family immunity protein</fullName>
    </submittedName>
</protein>
<accession>A0ABU4TUN2</accession>
<comment type="caution">
    <text evidence="1">The sequence shown here is derived from an EMBL/GenBank/DDBJ whole genome shotgun (WGS) entry which is preliminary data.</text>
</comment>
<gene>
    <name evidence="1" type="ORF">SK571_21675</name>
</gene>
<dbReference type="Pfam" id="PF14430">
    <property type="entry name" value="Imm1"/>
    <property type="match status" value="1"/>
</dbReference>
<dbReference type="InterPro" id="IPR025680">
    <property type="entry name" value="DddI"/>
</dbReference>
<proteinExistence type="predicted"/>
<evidence type="ECO:0000313" key="2">
    <source>
        <dbReference type="Proteomes" id="UP001271792"/>
    </source>
</evidence>
<organism evidence="1 2">
    <name type="scientific">Lentzea kristufekii</name>
    <dbReference type="NCBI Taxonomy" id="3095430"/>
    <lineage>
        <taxon>Bacteria</taxon>
        <taxon>Bacillati</taxon>
        <taxon>Actinomycetota</taxon>
        <taxon>Actinomycetes</taxon>
        <taxon>Pseudonocardiales</taxon>
        <taxon>Pseudonocardiaceae</taxon>
        <taxon>Lentzea</taxon>
    </lineage>
</organism>
<name>A0ABU4TUN2_9PSEU</name>
<keyword evidence="2" id="KW-1185">Reference proteome</keyword>
<dbReference type="Proteomes" id="UP001271792">
    <property type="component" value="Unassembled WGS sequence"/>
</dbReference>
<reference evidence="1 2" key="2">
    <citation type="submission" date="2023-11" db="EMBL/GenBank/DDBJ databases">
        <authorList>
            <person name="Lara A.C."/>
            <person name="Chronakova A."/>
        </authorList>
    </citation>
    <scope>NUCLEOTIDE SEQUENCE [LARGE SCALE GENOMIC DNA]</scope>
    <source>
        <strain evidence="1 2">BCCO 10_0798</strain>
    </source>
</reference>
<evidence type="ECO:0000313" key="1">
    <source>
        <dbReference type="EMBL" id="MDX8052011.1"/>
    </source>
</evidence>